<dbReference type="AlphaFoldDB" id="A0A101Q5X6"/>
<dbReference type="EMBL" id="LMWP01000024">
    <property type="protein sequence ID" value="KUN23806.1"/>
    <property type="molecule type" value="Genomic_DNA"/>
</dbReference>
<dbReference type="Gene3D" id="2.50.20.20">
    <property type="match status" value="1"/>
</dbReference>
<gene>
    <name evidence="2" type="ORF">AQJ11_23135</name>
</gene>
<proteinExistence type="predicted"/>
<evidence type="ECO:0008006" key="4">
    <source>
        <dbReference type="Google" id="ProtNLM"/>
    </source>
</evidence>
<evidence type="ECO:0000313" key="3">
    <source>
        <dbReference type="Proteomes" id="UP000053398"/>
    </source>
</evidence>
<reference evidence="2 3" key="1">
    <citation type="submission" date="2015-10" db="EMBL/GenBank/DDBJ databases">
        <title>Draft genome sequence of Streptomyces corchorusii DSM 40340, type strain for the species Streptomyces corchorusii.</title>
        <authorList>
            <person name="Ruckert C."/>
            <person name="Winkler A."/>
            <person name="Kalinowski J."/>
            <person name="Kampfer P."/>
            <person name="Glaeser S."/>
        </authorList>
    </citation>
    <scope>NUCLEOTIDE SEQUENCE [LARGE SCALE GENOMIC DNA]</scope>
    <source>
        <strain evidence="2 3">DSM 40340</strain>
    </source>
</reference>
<evidence type="ECO:0000313" key="2">
    <source>
        <dbReference type="EMBL" id="KUN23806.1"/>
    </source>
</evidence>
<dbReference type="Proteomes" id="UP000053398">
    <property type="component" value="Unassembled WGS sequence"/>
</dbReference>
<name>A0A101Q5X6_STRCK</name>
<protein>
    <recommendedName>
        <fullName evidence="4">Lipoprotein</fullName>
    </recommendedName>
</protein>
<evidence type="ECO:0000256" key="1">
    <source>
        <dbReference type="SAM" id="MobiDB-lite"/>
    </source>
</evidence>
<dbReference type="RefSeq" id="WP_059264213.1">
    <property type="nucleotide sequence ID" value="NZ_KQ948358.1"/>
</dbReference>
<sequence>MSDSAKQGRPKVTPAAAVAKAAKNSEDIASLHYRITGTVPGRGRLEAEASMSTEPLAMSMQMTTADQGENGRLEIRFVDEVMYVGGSAVASEKLDGKSWYRADPAMWGRGAVDNNSHGVLPKQLEGNPAVQSTLLADSKDLHKNGTETIDATRTTHYRGTVTGSGLRAARDAAADQTTQKRQIESLDQFIALRVDGTLTMDLWIDDDDHTKQFRMRGKTYDPRGGAEGKQLDLTITFLDVNQPVTVEAPPSKDTADITTLAGGAPAG</sequence>
<dbReference type="SUPFAM" id="SSF89392">
    <property type="entry name" value="Prokaryotic lipoproteins and lipoprotein localization factors"/>
    <property type="match status" value="1"/>
</dbReference>
<feature type="region of interest" description="Disordered" evidence="1">
    <location>
        <begin position="246"/>
        <end position="267"/>
    </location>
</feature>
<dbReference type="InterPro" id="IPR029046">
    <property type="entry name" value="LolA/LolB/LppX"/>
</dbReference>
<organism evidence="2 3">
    <name type="scientific">Streptomyces corchorusii</name>
    <name type="common">Streptomyces chibaensis</name>
    <dbReference type="NCBI Taxonomy" id="1903"/>
    <lineage>
        <taxon>Bacteria</taxon>
        <taxon>Bacillati</taxon>
        <taxon>Actinomycetota</taxon>
        <taxon>Actinomycetes</taxon>
        <taxon>Kitasatosporales</taxon>
        <taxon>Streptomycetaceae</taxon>
        <taxon>Streptomyces</taxon>
    </lineage>
</organism>
<accession>A0A101Q5X6</accession>
<comment type="caution">
    <text evidence="2">The sequence shown here is derived from an EMBL/GenBank/DDBJ whole genome shotgun (WGS) entry which is preliminary data.</text>
</comment>
<keyword evidence="3" id="KW-1185">Reference proteome</keyword>